<evidence type="ECO:0000256" key="3">
    <source>
        <dbReference type="ARBA" id="ARBA00023082"/>
    </source>
</evidence>
<dbReference type="InterPro" id="IPR036388">
    <property type="entry name" value="WH-like_DNA-bd_sf"/>
</dbReference>
<evidence type="ECO:0000313" key="10">
    <source>
        <dbReference type="Proteomes" id="UP001367513"/>
    </source>
</evidence>
<dbReference type="Pfam" id="PF08281">
    <property type="entry name" value="Sigma70_r4_2"/>
    <property type="match status" value="1"/>
</dbReference>
<dbReference type="SUPFAM" id="SSF88946">
    <property type="entry name" value="Sigma2 domain of RNA polymerase sigma factors"/>
    <property type="match status" value="1"/>
</dbReference>
<dbReference type="RefSeq" id="WP_346105806.1">
    <property type="nucleotide sequence ID" value="NZ_BAAAOD010000047.1"/>
</dbReference>
<keyword evidence="2" id="KW-0805">Transcription regulation</keyword>
<sequence>MAHDDSRPGPVPARRGARPERLDHQADDWLVGKAQEGSLDAYEALVRRHRDRIYRIALRMLGNPDDAEDVAQEVVIQLWTALAGFAGKSLFTTWLYRIVVNRCLGTIRRRRDDTPLTDPDIVSSPGADVQVMARNRLSAMLAAVTDLPPEQRAPVVLVDIEQLGYDEAAAILGVSEPTLRGRLYRARRRLADTMREWA</sequence>
<evidence type="ECO:0000259" key="8">
    <source>
        <dbReference type="Pfam" id="PF08281"/>
    </source>
</evidence>
<dbReference type="InterPro" id="IPR013324">
    <property type="entry name" value="RNA_pol_sigma_r3/r4-like"/>
</dbReference>
<keyword evidence="3" id="KW-0731">Sigma factor</keyword>
<dbReference type="PANTHER" id="PTHR43133">
    <property type="entry name" value="RNA POLYMERASE ECF-TYPE SIGMA FACTO"/>
    <property type="match status" value="1"/>
</dbReference>
<name>A0ABU9A8I5_PSEA5</name>
<reference evidence="9 10" key="1">
    <citation type="submission" date="2024-03" db="EMBL/GenBank/DDBJ databases">
        <title>Draft genome sequence of Pseudonocardia carboxydivorans JCM 14827.</title>
        <authorList>
            <person name="Duangmal K."/>
        </authorList>
    </citation>
    <scope>NUCLEOTIDE SEQUENCE [LARGE SCALE GENOMIC DNA]</scope>
    <source>
        <strain evidence="9 10">JCM 14827</strain>
    </source>
</reference>
<dbReference type="InterPro" id="IPR039425">
    <property type="entry name" value="RNA_pol_sigma-70-like"/>
</dbReference>
<dbReference type="Pfam" id="PF04542">
    <property type="entry name" value="Sigma70_r2"/>
    <property type="match status" value="1"/>
</dbReference>
<dbReference type="InterPro" id="IPR007627">
    <property type="entry name" value="RNA_pol_sigma70_r2"/>
</dbReference>
<dbReference type="Proteomes" id="UP001367513">
    <property type="component" value="Unassembled WGS sequence"/>
</dbReference>
<evidence type="ECO:0000313" key="9">
    <source>
        <dbReference type="EMBL" id="MEK6462697.1"/>
    </source>
</evidence>
<evidence type="ECO:0000256" key="1">
    <source>
        <dbReference type="ARBA" id="ARBA00010641"/>
    </source>
</evidence>
<dbReference type="SUPFAM" id="SSF88659">
    <property type="entry name" value="Sigma3 and sigma4 domains of RNA polymerase sigma factors"/>
    <property type="match status" value="1"/>
</dbReference>
<keyword evidence="4" id="KW-0238">DNA-binding</keyword>
<dbReference type="NCBIfam" id="TIGR02937">
    <property type="entry name" value="sigma70-ECF"/>
    <property type="match status" value="1"/>
</dbReference>
<evidence type="ECO:0000256" key="4">
    <source>
        <dbReference type="ARBA" id="ARBA00023125"/>
    </source>
</evidence>
<keyword evidence="5" id="KW-0804">Transcription</keyword>
<protein>
    <submittedName>
        <fullName evidence="9">RNA polymerase sigma factor</fullName>
    </submittedName>
</protein>
<dbReference type="InterPro" id="IPR013325">
    <property type="entry name" value="RNA_pol_sigma_r2"/>
</dbReference>
<feature type="domain" description="RNA polymerase sigma factor 70 region 4 type 2" evidence="8">
    <location>
        <begin position="139"/>
        <end position="190"/>
    </location>
</feature>
<evidence type="ECO:0000256" key="5">
    <source>
        <dbReference type="ARBA" id="ARBA00023163"/>
    </source>
</evidence>
<organism evidence="9 10">
    <name type="scientific">Pseudonocardia alni subsp. carboxydivorans</name>
    <dbReference type="NCBI Taxonomy" id="415010"/>
    <lineage>
        <taxon>Bacteria</taxon>
        <taxon>Bacillati</taxon>
        <taxon>Actinomycetota</taxon>
        <taxon>Actinomycetes</taxon>
        <taxon>Pseudonocardiales</taxon>
        <taxon>Pseudonocardiaceae</taxon>
        <taxon>Pseudonocardia</taxon>
    </lineage>
</organism>
<proteinExistence type="inferred from homology"/>
<comment type="caution">
    <text evidence="9">The sequence shown here is derived from an EMBL/GenBank/DDBJ whole genome shotgun (WGS) entry which is preliminary data.</text>
</comment>
<dbReference type="InterPro" id="IPR013249">
    <property type="entry name" value="RNA_pol_sigma70_r4_t2"/>
</dbReference>
<feature type="domain" description="RNA polymerase sigma-70 region 2" evidence="7">
    <location>
        <begin position="45"/>
        <end position="111"/>
    </location>
</feature>
<evidence type="ECO:0000256" key="6">
    <source>
        <dbReference type="SAM" id="MobiDB-lite"/>
    </source>
</evidence>
<keyword evidence="10" id="KW-1185">Reference proteome</keyword>
<evidence type="ECO:0000256" key="2">
    <source>
        <dbReference type="ARBA" id="ARBA00023015"/>
    </source>
</evidence>
<dbReference type="Gene3D" id="1.10.1740.10">
    <property type="match status" value="1"/>
</dbReference>
<dbReference type="Gene3D" id="1.10.10.10">
    <property type="entry name" value="Winged helix-like DNA-binding domain superfamily/Winged helix DNA-binding domain"/>
    <property type="match status" value="1"/>
</dbReference>
<gene>
    <name evidence="9" type="ORF">WG925_02990</name>
</gene>
<accession>A0ABU9A8I5</accession>
<evidence type="ECO:0000259" key="7">
    <source>
        <dbReference type="Pfam" id="PF04542"/>
    </source>
</evidence>
<dbReference type="EMBL" id="JBBPIX010000001">
    <property type="protein sequence ID" value="MEK6462697.1"/>
    <property type="molecule type" value="Genomic_DNA"/>
</dbReference>
<dbReference type="InterPro" id="IPR014284">
    <property type="entry name" value="RNA_pol_sigma-70_dom"/>
</dbReference>
<comment type="similarity">
    <text evidence="1">Belongs to the sigma-70 factor family. ECF subfamily.</text>
</comment>
<feature type="region of interest" description="Disordered" evidence="6">
    <location>
        <begin position="1"/>
        <end position="20"/>
    </location>
</feature>
<dbReference type="PANTHER" id="PTHR43133:SF8">
    <property type="entry name" value="RNA POLYMERASE SIGMA FACTOR HI_1459-RELATED"/>
    <property type="match status" value="1"/>
</dbReference>